<dbReference type="Proteomes" id="UP001150925">
    <property type="component" value="Unassembled WGS sequence"/>
</dbReference>
<feature type="region of interest" description="Disordered" evidence="1">
    <location>
        <begin position="23"/>
        <end position="43"/>
    </location>
</feature>
<feature type="compositionally biased region" description="Basic residues" evidence="1">
    <location>
        <begin position="1055"/>
        <end position="1065"/>
    </location>
</feature>
<feature type="compositionally biased region" description="Basic and acidic residues" evidence="1">
    <location>
        <begin position="23"/>
        <end position="34"/>
    </location>
</feature>
<feature type="compositionally biased region" description="Polar residues" evidence="1">
    <location>
        <begin position="94"/>
        <end position="106"/>
    </location>
</feature>
<feature type="region of interest" description="Disordered" evidence="1">
    <location>
        <begin position="1084"/>
        <end position="1197"/>
    </location>
</feature>
<feature type="compositionally biased region" description="Basic and acidic residues" evidence="1">
    <location>
        <begin position="824"/>
        <end position="861"/>
    </location>
</feature>
<feature type="region of interest" description="Disordered" evidence="1">
    <location>
        <begin position="628"/>
        <end position="792"/>
    </location>
</feature>
<feature type="compositionally biased region" description="Low complexity" evidence="1">
    <location>
        <begin position="919"/>
        <end position="933"/>
    </location>
</feature>
<sequence length="1400" mass="152273">QEQKLPRKTSGLQIFGVEQRAGLDHLSDDNDDAHGNASTTDSARLFSRDQIHLEAQEAMAIEPPVLEWAEETDRLPSTPGDLLTASMSEDILRTTESPNQLSSTGRAPSATDVAYRGVSPTPMADMVSQEFSPEPAHQTVGSTEKMATRPASHLSDHSPAAHLPPSRSSAIGDDEDISDYEGGVSVADESRLSNPKVPYSTATYRREAAHEETSPSDQYLLGATGTYPADKPGTERIIRRKVYQDGPYQVIEEIEEVMEIVSDVERVTHPNALEGKSDSPDSGTSVSVDAMRADAGSSLSMELSVHTPPPSNDVDHFGMDTVSPTDSHSSSFFVALGRTPPTEQTTSSDLQDQNSAMGYWSRPLPAEPQDAPVETATLPLAAGAGDTPSITTELAPCTQPPSQEGDPLQTSGSPVKLWERYGKSASIPQSSLHGNGAIETNGKVNHHDSGEFGHRDLATFPFQNSAGGMVTTSQATRITLEHPVISSIYVTSSPSDAISSAFIEQLTAPFQGESDFLLSSRIEVPYLDGKSPTLSDDFKRGLLDHIHQSNPAPAVVIATDQQDDLDGAPQLPPTNSNIATAPQQAPPDMDSGSTHLVDTVDHLKFRISMLEGKLQAGRSMTSFYELNHPADHSSHLEGGDESTGSPNAPFAHRNQTKSRRSSSPGEGSKRASLSLSEPDALYSRQEFGNSAATDSPVLPPTKPVIHTTKEKNGPISAIRSILASPPLSPQSTDPGQGQSGPDSEPKQEERSQSRIRRRVSWLPGMISLSPKKTSQDHDAEETTTTAAPPMASYRAMARPNSVFLSPATPAAPRVKSPLNVRFWYHPDESGDKDTGEQPNHHAHEEGAPRHQRPLNEGESNRVKPPNEALQRRSSSIKRLITVPRSRKRESGSSRQNPGNELEPHPSTSRNSQNRKRVPSTDSSHSTSPSASSSVIYPHPRSPMAHLPPESRPPPEDVQKHWAENHVKIALWEAMAFHDDRKAQRQVQHNPQTRRHTVTHIGRNDLPVSSPATCTNLHPRTPRRKSDHSSVSHPRQGGSSSSKTRRNTAQPSSSTSRHHIAGKRLAKSSNGELPLQLPAQAMQSAFTRSSNDHLSQEGPQPTAASYSQVGGDYNRVAGGPTVNYPTRHSSTTRRSNEKEVPLTIQFDLHQQEARGSGRHRRSSQSTKTNEPSTVNKGRQSTPSYPSSPPPQVTPRGNSSRKYYVAQQNLDDTPQASLIHYDFKAIDEINPHFNVDEVVHKGPLHVTNFQPGDLDSLRSRDSSPLTNSPNRLTPLVRSPLSTAQLPPPRSNRRPSIGVNNTNWRIHSKGNTPAADSGGARQHYHQPTPRTQPRFSGESSRRVSVDILQSDGYKGPLPHDKLASTATFGNPQNFTEQRGNQPITHATSGLPMRLPLFRVRQRV</sequence>
<feature type="compositionally biased region" description="Basic and acidic residues" evidence="1">
    <location>
        <begin position="628"/>
        <end position="638"/>
    </location>
</feature>
<feature type="non-terminal residue" evidence="2">
    <location>
        <position position="1"/>
    </location>
</feature>
<feature type="region of interest" description="Disordered" evidence="1">
    <location>
        <begin position="979"/>
        <end position="1066"/>
    </location>
</feature>
<dbReference type="OrthoDB" id="10434119at2759"/>
<feature type="compositionally biased region" description="Basic and acidic residues" evidence="1">
    <location>
        <begin position="743"/>
        <end position="752"/>
    </location>
</feature>
<feature type="compositionally biased region" description="Polar residues" evidence="1">
    <location>
        <begin position="661"/>
        <end position="675"/>
    </location>
</feature>
<accession>A0A9W8E5C3</accession>
<feature type="region of interest" description="Disordered" evidence="1">
    <location>
        <begin position="56"/>
        <end position="199"/>
    </location>
</feature>
<protein>
    <submittedName>
        <fullName evidence="2">Uncharacterized protein</fullName>
    </submittedName>
</protein>
<feature type="compositionally biased region" description="Polar residues" evidence="1">
    <location>
        <begin position="1325"/>
        <end position="1335"/>
    </location>
</feature>
<gene>
    <name evidence="2" type="ORF">IWQ62_004735</name>
</gene>
<feature type="compositionally biased region" description="Polar residues" evidence="1">
    <location>
        <begin position="1028"/>
        <end position="1054"/>
    </location>
</feature>
<comment type="caution">
    <text evidence="2">The sequence shown here is derived from an EMBL/GenBank/DDBJ whole genome shotgun (WGS) entry which is preliminary data.</text>
</comment>
<reference evidence="2" key="1">
    <citation type="submission" date="2022-07" db="EMBL/GenBank/DDBJ databases">
        <title>Phylogenomic reconstructions and comparative analyses of Kickxellomycotina fungi.</title>
        <authorList>
            <person name="Reynolds N.K."/>
            <person name="Stajich J.E."/>
            <person name="Barry K."/>
            <person name="Grigoriev I.V."/>
            <person name="Crous P."/>
            <person name="Smith M.E."/>
        </authorList>
    </citation>
    <scope>NUCLEOTIDE SEQUENCE</scope>
    <source>
        <strain evidence="2">RSA 1196</strain>
    </source>
</reference>
<feature type="compositionally biased region" description="Polar residues" evidence="1">
    <location>
        <begin position="729"/>
        <end position="741"/>
    </location>
</feature>
<name>A0A9W8E5C3_9FUNG</name>
<evidence type="ECO:0000313" key="2">
    <source>
        <dbReference type="EMBL" id="KAJ1959134.1"/>
    </source>
</evidence>
<keyword evidence="3" id="KW-1185">Reference proteome</keyword>
<evidence type="ECO:0000256" key="1">
    <source>
        <dbReference type="SAM" id="MobiDB-lite"/>
    </source>
</evidence>
<feature type="region of interest" description="Disordered" evidence="1">
    <location>
        <begin position="1247"/>
        <end position="1338"/>
    </location>
</feature>
<feature type="region of interest" description="Disordered" evidence="1">
    <location>
        <begin position="564"/>
        <end position="595"/>
    </location>
</feature>
<feature type="compositionally biased region" description="Polar residues" evidence="1">
    <location>
        <begin position="1165"/>
        <end position="1177"/>
    </location>
</feature>
<evidence type="ECO:0000313" key="3">
    <source>
        <dbReference type="Proteomes" id="UP001150925"/>
    </source>
</evidence>
<organism evidence="2 3">
    <name type="scientific">Dispira parvispora</name>
    <dbReference type="NCBI Taxonomy" id="1520584"/>
    <lineage>
        <taxon>Eukaryota</taxon>
        <taxon>Fungi</taxon>
        <taxon>Fungi incertae sedis</taxon>
        <taxon>Zoopagomycota</taxon>
        <taxon>Kickxellomycotina</taxon>
        <taxon>Dimargaritomycetes</taxon>
        <taxon>Dimargaritales</taxon>
        <taxon>Dimargaritaceae</taxon>
        <taxon>Dispira</taxon>
    </lineage>
</organism>
<feature type="compositionally biased region" description="Polar residues" evidence="1">
    <location>
        <begin position="1095"/>
        <end position="1107"/>
    </location>
</feature>
<feature type="compositionally biased region" description="Polar residues" evidence="1">
    <location>
        <begin position="1122"/>
        <end position="1132"/>
    </location>
</feature>
<feature type="compositionally biased region" description="Low complexity" evidence="1">
    <location>
        <begin position="782"/>
        <end position="791"/>
    </location>
</feature>
<proteinExistence type="predicted"/>
<dbReference type="EMBL" id="JANBPY010001673">
    <property type="protein sequence ID" value="KAJ1959134.1"/>
    <property type="molecule type" value="Genomic_DNA"/>
</dbReference>
<feature type="compositionally biased region" description="Polar residues" evidence="1">
    <location>
        <begin position="573"/>
        <end position="583"/>
    </location>
</feature>
<feature type="compositionally biased region" description="Polar residues" evidence="1">
    <location>
        <begin position="1295"/>
        <end position="1308"/>
    </location>
</feature>
<feature type="region of interest" description="Disordered" evidence="1">
    <location>
        <begin position="804"/>
        <end position="957"/>
    </location>
</feature>